<dbReference type="Proteomes" id="UP000030764">
    <property type="component" value="Unassembled WGS sequence"/>
</dbReference>
<feature type="region of interest" description="Disordered" evidence="1">
    <location>
        <begin position="48"/>
        <end position="71"/>
    </location>
</feature>
<feature type="compositionally biased region" description="Basic and acidic residues" evidence="1">
    <location>
        <begin position="1"/>
        <end position="11"/>
    </location>
</feature>
<organism evidence="2 4">
    <name type="scientific">Trichuris suis</name>
    <name type="common">pig whipworm</name>
    <dbReference type="NCBI Taxonomy" id="68888"/>
    <lineage>
        <taxon>Eukaryota</taxon>
        <taxon>Metazoa</taxon>
        <taxon>Ecdysozoa</taxon>
        <taxon>Nematoda</taxon>
        <taxon>Enoplea</taxon>
        <taxon>Dorylaimia</taxon>
        <taxon>Trichinellida</taxon>
        <taxon>Trichuridae</taxon>
        <taxon>Trichuris</taxon>
    </lineage>
</organism>
<reference evidence="2 4" key="1">
    <citation type="journal article" date="2014" name="Nat. Genet.">
        <title>Genome and transcriptome of the porcine whipworm Trichuris suis.</title>
        <authorList>
            <person name="Jex A.R."/>
            <person name="Nejsum P."/>
            <person name="Schwarz E.M."/>
            <person name="Hu L."/>
            <person name="Young N.D."/>
            <person name="Hall R.S."/>
            <person name="Korhonen P.K."/>
            <person name="Liao S."/>
            <person name="Thamsborg S."/>
            <person name="Xia J."/>
            <person name="Xu P."/>
            <person name="Wang S."/>
            <person name="Scheerlinck J.P."/>
            <person name="Hofmann A."/>
            <person name="Sternberg P.W."/>
            <person name="Wang J."/>
            <person name="Gasser R.B."/>
        </authorList>
    </citation>
    <scope>NUCLEOTIDE SEQUENCE [LARGE SCALE GENOMIC DNA]</scope>
    <source>
        <strain evidence="3">DCEP-RM93F</strain>
        <strain evidence="2">DCEP-RM93M</strain>
    </source>
</reference>
<proteinExistence type="predicted"/>
<gene>
    <name evidence="2" type="ORF">M513_08459</name>
    <name evidence="3" type="ORF">M514_08459</name>
</gene>
<feature type="region of interest" description="Disordered" evidence="1">
    <location>
        <begin position="1"/>
        <end position="20"/>
    </location>
</feature>
<dbReference type="Proteomes" id="UP000030758">
    <property type="component" value="Unassembled WGS sequence"/>
</dbReference>
<protein>
    <submittedName>
        <fullName evidence="2">Uncharacterized protein</fullName>
    </submittedName>
</protein>
<dbReference type="EMBL" id="KL367619">
    <property type="protein sequence ID" value="KFD61559.1"/>
    <property type="molecule type" value="Genomic_DNA"/>
</dbReference>
<evidence type="ECO:0000256" key="1">
    <source>
        <dbReference type="SAM" id="MobiDB-lite"/>
    </source>
</evidence>
<evidence type="ECO:0000313" key="2">
    <source>
        <dbReference type="EMBL" id="KFD50652.1"/>
    </source>
</evidence>
<sequence length="136" mass="15061">MMGSRVRDDRSSTGTTKASPVFRHVPPKTHCCGYLLPLLYLLRENRDSSNSTVFDDPPSCTGASPSASATTGRRCLFQRAVTLLFIPEMEVLHTAPTQERADQYRARLDKISSSCTFDSKKIYTKTSINRTALAKG</sequence>
<dbReference type="AlphaFoldDB" id="A0A085M0A6"/>
<dbReference type="EMBL" id="KL363250">
    <property type="protein sequence ID" value="KFD50652.1"/>
    <property type="molecule type" value="Genomic_DNA"/>
</dbReference>
<name>A0A085M0A6_9BILA</name>
<accession>A0A085M0A6</accession>
<evidence type="ECO:0000313" key="4">
    <source>
        <dbReference type="Proteomes" id="UP000030764"/>
    </source>
</evidence>
<evidence type="ECO:0000313" key="3">
    <source>
        <dbReference type="EMBL" id="KFD61559.1"/>
    </source>
</evidence>
<keyword evidence="4" id="KW-1185">Reference proteome</keyword>
<feature type="compositionally biased region" description="Polar residues" evidence="1">
    <location>
        <begin position="61"/>
        <end position="71"/>
    </location>
</feature>